<gene>
    <name evidence="3" type="ORF">V6R90_17475</name>
</gene>
<keyword evidence="1" id="KW-0812">Transmembrane</keyword>
<keyword evidence="4" id="KW-1185">Reference proteome</keyword>
<organism evidence="3 4">
    <name type="scientific">Nocardioides kribbensis</name>
    <dbReference type="NCBI Taxonomy" id="305517"/>
    <lineage>
        <taxon>Bacteria</taxon>
        <taxon>Bacillati</taxon>
        <taxon>Actinomycetota</taxon>
        <taxon>Actinomycetes</taxon>
        <taxon>Propionibacteriales</taxon>
        <taxon>Nocardioidaceae</taxon>
        <taxon>Nocardioides</taxon>
    </lineage>
</organism>
<dbReference type="Proteomes" id="UP001482520">
    <property type="component" value="Unassembled WGS sequence"/>
</dbReference>
<proteinExistence type="predicted"/>
<name>A0ABV1P2T9_9ACTN</name>
<evidence type="ECO:0000313" key="4">
    <source>
        <dbReference type="Proteomes" id="UP001482520"/>
    </source>
</evidence>
<dbReference type="NCBIfam" id="NF041390">
    <property type="entry name" value="TadE_Rv3655c"/>
    <property type="match status" value="1"/>
</dbReference>
<accession>A0ABV1P2T9</accession>
<evidence type="ECO:0000259" key="2">
    <source>
        <dbReference type="Pfam" id="PF07811"/>
    </source>
</evidence>
<protein>
    <submittedName>
        <fullName evidence="3">TadE family protein</fullName>
    </submittedName>
</protein>
<comment type="caution">
    <text evidence="3">The sequence shown here is derived from an EMBL/GenBank/DDBJ whole genome shotgun (WGS) entry which is preliminary data.</text>
</comment>
<reference evidence="3 4" key="1">
    <citation type="submission" date="2024-02" db="EMBL/GenBank/DDBJ databases">
        <title>Full genome sequence of Nocardioides kribbensis.</title>
        <authorList>
            <person name="Poletto B.L."/>
            <person name="Silva G."/>
            <person name="Galante D."/>
            <person name="Campos K.R."/>
            <person name="Santos M.B.N."/>
            <person name="Sacchi C.T."/>
        </authorList>
    </citation>
    <scope>NUCLEOTIDE SEQUENCE [LARGE SCALE GENOMIC DNA]</scope>
    <source>
        <strain evidence="3 4">O4R</strain>
    </source>
</reference>
<dbReference type="InterPro" id="IPR012495">
    <property type="entry name" value="TadE-like_dom"/>
</dbReference>
<feature type="domain" description="TadE-like" evidence="2">
    <location>
        <begin position="13"/>
        <end position="55"/>
    </location>
</feature>
<evidence type="ECO:0000256" key="1">
    <source>
        <dbReference type="SAM" id="Phobius"/>
    </source>
</evidence>
<sequence>MSREPSPRRGERGAVTAEAAMVLPAMVAVTAALVWVLSLVLGQVRVVDAAREGARVAARGDGEAAAVAAARRVAPSGATVSVVRSGDTVTVTVTARLDGPGGVVGSLPGAEVAADAVAAVEVGV</sequence>
<keyword evidence="1" id="KW-1133">Transmembrane helix</keyword>
<feature type="transmembrane region" description="Helical" evidence="1">
    <location>
        <begin position="20"/>
        <end position="41"/>
    </location>
</feature>
<dbReference type="RefSeq" id="WP_056863196.1">
    <property type="nucleotide sequence ID" value="NZ_BAAAMM010000008.1"/>
</dbReference>
<dbReference type="EMBL" id="JBEGDP010000027">
    <property type="protein sequence ID" value="MEQ7849073.1"/>
    <property type="molecule type" value="Genomic_DNA"/>
</dbReference>
<keyword evidence="1" id="KW-0472">Membrane</keyword>
<evidence type="ECO:0000313" key="3">
    <source>
        <dbReference type="EMBL" id="MEQ7849073.1"/>
    </source>
</evidence>
<dbReference type="InterPro" id="IPR049790">
    <property type="entry name" value="Rv3655c/TadE"/>
</dbReference>
<dbReference type="Pfam" id="PF07811">
    <property type="entry name" value="TadE"/>
    <property type="match status" value="1"/>
</dbReference>